<dbReference type="Gene3D" id="3.40.50.300">
    <property type="entry name" value="P-loop containing nucleotide triphosphate hydrolases"/>
    <property type="match status" value="1"/>
</dbReference>
<feature type="domain" description="DUF3686" evidence="2">
    <location>
        <begin position="25"/>
        <end position="461"/>
    </location>
</feature>
<accession>A0ABP6S3R4</accession>
<dbReference type="EMBL" id="BAAAYL010000001">
    <property type="protein sequence ID" value="GAA3380223.1"/>
    <property type="molecule type" value="Genomic_DNA"/>
</dbReference>
<evidence type="ECO:0000313" key="6">
    <source>
        <dbReference type="Proteomes" id="UP001499990"/>
    </source>
</evidence>
<dbReference type="Proteomes" id="UP001499990">
    <property type="component" value="Unassembled WGS sequence"/>
</dbReference>
<dbReference type="Pfam" id="PF12458">
    <property type="entry name" value="DUF3686"/>
    <property type="match status" value="1"/>
</dbReference>
<sequence>METETRVDEGTYEVLRVRLAAQATELARRAEALNTARIAEFGSTELALTGTGQLRSEQGLVVSDAVAVGDCLLLGHHTPAGSGEETAVGDVFTLYDRDLKRLAGEGVPGLLDDPDFRREFEALHRYYRGARLRRLRIVDGRLLAVFCTGEHADDIRVLRWSLSPAGAPRFLDAQGERDHLLAPADDITWVQTTRDDHIAGRHPRIRLAGAVSVSTLGGTLTVLAGEEALFSEPVDEPLQSLADAEVAYAVVGALLLLRIRPYQEESRRHLVVNALTRSVVRLDGIGQSCRRLPDNQGIVFPGGYCLATGTVRTFDIDTAGLAFEHTVRSPNGEDVLYAFHSPASGRTVLLPYNLIRKEVATPLVCGGYALFDDGALATLYETSDEPARVHPVRLWQTPYISDVYAATVPAGHGHLARIGNADLVRGISDCLAVARQVSDARATEELYEALVESCTRTVDRHPWLGEPETGDPRSLLEEVRATAGQVLAEFRTVQALTHQAAEAFTEAAESIQRLDRRLRAETAGTAEEWTDRITELRRAQGRLVSLAEMRYADTGAIAALAEDVEDRVASTAHRAIGFLQREDAFADHHARVRSLTAAAEAITTVAEAAPVTERLDQQTSALRTLTEVVAGLDGGDATARTAILENITDVVGGLNRARATVDARRRELLEGEKRASFTAEFALLGQSVTGALAAADTPESCDEQLSRLLHQVDSLESRFADHDRFLAEIADKRTEIHDAFSARKQALTDARARRAERLATSAGRVLETITRQVTLLESIEAVHTYFTSDPMVEKVRRTVGELRDLGDVVRAEELEGRIKAAREEARRAVRDRTELFADGGSTIRLGAHVFAVNTQPCELTLVPQNGGAMAFALTGTDYRAPVADPEFAATRAHWDQTLPSENDDVYRAEYLAARLIAEHGAEYLAAADLPSLVRRAAEAAYDEGYERGVHDHDATGILAAFLQLHERAGLLRYPAADRAAAQLFWAHRATPDTRRAWAREAASLVRARETFGAAPTLDALRADMTDAGLTAHAAEYLVEELATGESFTTSTTAHTLLDKFRRTVGSTPYADDISALLATGDHTGAQRLAEGWLTSYATTCGEDVDPGDLAEAVAIEICPGLGRHDVDAPLTTTVDGLLGTHPRIDRRTLRLRLDEFLARTGHFAQDVAPGFRAYQRRRHSLLAAERRRLRLAEYHPRVMSSFVRNRLVDEVYLPLVGDSLARQLGAAGDSKRTDNSGLLLLLSPPGYGKTTLMEYVADRLGLLLVKVDGPALGHGVTSLDPAAAPNTAARQELEKIDFALAAGNNVMLYVDDIQHTSSELLQKFIPLCDTTRTLNGHDLRGKRFAVCMAGNPYTESGQLFRIPDMLANRADVWNLGDVLTGREAAFAMSFVENALASHPVLAPLAGRDRADLELLVRLAAGDPAANPDRLTGPYAPAELDRVLAVLRHLLTARETVLAVNAAYMASAARTDTTRTEPAFLLQGSYRNMNKIAARISPVMNDTELAAVIDDHYAAEAHTLTTGAEANLLKLAALRGTLTEEQAARWAAITAAHVRTQALGDRGDDPLARAVNALGLLADRVAAVETAIIRATGPRPAPGHPSGRHAAPPNDVRHP</sequence>
<dbReference type="Pfam" id="PF25472">
    <property type="entry name" value="DUF7902"/>
    <property type="match status" value="1"/>
</dbReference>
<dbReference type="EMBL" id="BAAAYL010000001">
    <property type="protein sequence ID" value="GAA3367470.1"/>
    <property type="molecule type" value="Genomic_DNA"/>
</dbReference>
<proteinExistence type="predicted"/>
<feature type="region of interest" description="Disordered" evidence="1">
    <location>
        <begin position="1591"/>
        <end position="1614"/>
    </location>
</feature>
<reference evidence="4" key="1">
    <citation type="journal article" date="2014" name="Int. J. Syst. Evol. Microbiol.">
        <title>Complete genome of a new Firmicutes species belonging to the dominant human colonic microbiota ('Ruminococcus bicirculans') reveals two chromosomes and a selective capacity to utilize plant glucans.</title>
        <authorList>
            <consortium name="NISC Comparative Sequencing Program"/>
            <person name="Wegmann U."/>
            <person name="Louis P."/>
            <person name="Goesmann A."/>
            <person name="Henrissat B."/>
            <person name="Duncan S.H."/>
            <person name="Flint H.J."/>
        </authorList>
    </citation>
    <scope>NUCLEOTIDE SEQUENCE</scope>
    <source>
        <strain evidence="4">JCM 9651</strain>
    </source>
</reference>
<name>A0ABP6S3R4_9ACTN</name>
<dbReference type="RefSeq" id="WP_345033793.1">
    <property type="nucleotide sequence ID" value="NZ_BAAAYL010000001.1"/>
</dbReference>
<dbReference type="InterPro" id="IPR020958">
    <property type="entry name" value="DUF3686"/>
</dbReference>
<comment type="caution">
    <text evidence="4">The sequence shown here is derived from an EMBL/GenBank/DDBJ whole genome shotgun (WGS) entry which is preliminary data.</text>
</comment>
<dbReference type="SUPFAM" id="SSF52540">
    <property type="entry name" value="P-loop containing nucleoside triphosphate hydrolases"/>
    <property type="match status" value="1"/>
</dbReference>
<evidence type="ECO:0000313" key="4">
    <source>
        <dbReference type="EMBL" id="GAA3367470.1"/>
    </source>
</evidence>
<reference evidence="4" key="3">
    <citation type="submission" date="2023-12" db="EMBL/GenBank/DDBJ databases">
        <authorList>
            <person name="Sun Q."/>
            <person name="Inoue M."/>
        </authorList>
    </citation>
    <scope>NUCLEOTIDE SEQUENCE</scope>
    <source>
        <strain evidence="4">JCM 9651</strain>
    </source>
</reference>
<organism evidence="4 6">
    <name type="scientific">Streptomyces sannanensis</name>
    <dbReference type="NCBI Taxonomy" id="285536"/>
    <lineage>
        <taxon>Bacteria</taxon>
        <taxon>Bacillati</taxon>
        <taxon>Actinomycetota</taxon>
        <taxon>Actinomycetes</taxon>
        <taxon>Kitasatosporales</taxon>
        <taxon>Streptomycetaceae</taxon>
        <taxon>Streptomyces</taxon>
    </lineage>
</organism>
<evidence type="ECO:0000313" key="5">
    <source>
        <dbReference type="EMBL" id="GAA3380223.1"/>
    </source>
</evidence>
<evidence type="ECO:0000259" key="2">
    <source>
        <dbReference type="Pfam" id="PF12458"/>
    </source>
</evidence>
<dbReference type="InterPro" id="IPR057224">
    <property type="entry name" value="DUF7902"/>
</dbReference>
<dbReference type="InterPro" id="IPR027417">
    <property type="entry name" value="P-loop_NTPase"/>
</dbReference>
<keyword evidence="6" id="KW-1185">Reference proteome</keyword>
<evidence type="ECO:0000256" key="1">
    <source>
        <dbReference type="SAM" id="MobiDB-lite"/>
    </source>
</evidence>
<gene>
    <name evidence="4" type="ORF">GCM10020367_01870</name>
    <name evidence="5" type="ORF">GCM10020367_66970</name>
</gene>
<reference evidence="6" key="2">
    <citation type="journal article" date="2019" name="Int. J. Syst. Evol. Microbiol.">
        <title>The Global Catalogue of Microorganisms (GCM) 10K type strain sequencing project: providing services to taxonomists for standard genome sequencing and annotation.</title>
        <authorList>
            <consortium name="The Broad Institute Genomics Platform"/>
            <consortium name="The Broad Institute Genome Sequencing Center for Infectious Disease"/>
            <person name="Wu L."/>
            <person name="Ma J."/>
        </authorList>
    </citation>
    <scope>NUCLEOTIDE SEQUENCE [LARGE SCALE GENOMIC DNA]</scope>
    <source>
        <strain evidence="6">JCM 9651</strain>
    </source>
</reference>
<feature type="domain" description="DUF7902" evidence="3">
    <location>
        <begin position="583"/>
        <end position="667"/>
    </location>
</feature>
<evidence type="ECO:0000259" key="3">
    <source>
        <dbReference type="Pfam" id="PF25472"/>
    </source>
</evidence>
<protein>
    <submittedName>
        <fullName evidence="4">DNA repair ATPase</fullName>
    </submittedName>
</protein>